<evidence type="ECO:0000256" key="5">
    <source>
        <dbReference type="ARBA" id="ARBA00022833"/>
    </source>
</evidence>
<protein>
    <recommendedName>
        <fullName evidence="9">Peptidase M48 domain-containing protein</fullName>
    </recommendedName>
</protein>
<sequence>MLRSMARRTLPPRQALHPVVRPAPSNLRSFPSPLRPTLRARTLPKPPLIPQTRQFHPSPRRDDILFVSLPALKGALLNITRFSLLFFPFIIRYKIWRKYKRLSILFLQIPIFALCVILAIGLDQSPRTGRWRLLLMGEHEEMAWSRRKQKDILKQDGPNLLPPSDPRSQKVSRITARLITALEEQDRHIVCGANWPPASQELSRVMSQREAMLSGGAEGGGGDRWYEPSGTARSGYLPYRPESRNPLKKVESGDWRLYVIDSPDINAFALPSKDIFIYTGLLHTLPPDDDTILAASIAHELAHVIQRHSVENLGFMNIATVLFDVVRGFTFAFTISFPFITDSAGMFINYINTVLTERAYSRKLEMEADAVGLQIMASAGYNPRAAQDLWQLMRCVEEDAAASGQMGSMENRFSMLRTHPTSDVRHEALEKDMPGAMKVYREYLKKNGLVRVKEGVPEQKKEGEREEVPDGAESVA</sequence>
<dbReference type="EMBL" id="AWGJ01000013">
    <property type="protein sequence ID" value="ODN73174.1"/>
    <property type="molecule type" value="Genomic_DNA"/>
</dbReference>
<keyword evidence="5" id="KW-0862">Zinc</keyword>
<evidence type="ECO:0000313" key="10">
    <source>
        <dbReference type="EMBL" id="ODN73174.1"/>
    </source>
</evidence>
<organism evidence="10 11">
    <name type="scientific">Cryptococcus amylolentus CBS 6039</name>
    <dbReference type="NCBI Taxonomy" id="1295533"/>
    <lineage>
        <taxon>Eukaryota</taxon>
        <taxon>Fungi</taxon>
        <taxon>Dikarya</taxon>
        <taxon>Basidiomycota</taxon>
        <taxon>Agaricomycotina</taxon>
        <taxon>Tremellomycetes</taxon>
        <taxon>Tremellales</taxon>
        <taxon>Cryptococcaceae</taxon>
        <taxon>Cryptococcus</taxon>
    </lineage>
</organism>
<dbReference type="PANTHER" id="PTHR22726:SF18">
    <property type="entry name" value="PEPTIDASE M48 DOMAIN-CONTAINING PROTEIN"/>
    <property type="match status" value="1"/>
</dbReference>
<dbReference type="STRING" id="1295533.A0A1E3HA47"/>
<dbReference type="GO" id="GO:0004222">
    <property type="term" value="F:metalloendopeptidase activity"/>
    <property type="evidence" value="ECO:0007669"/>
    <property type="project" value="InterPro"/>
</dbReference>
<proteinExistence type="predicted"/>
<keyword evidence="6" id="KW-0482">Metalloprotease</keyword>
<evidence type="ECO:0000256" key="7">
    <source>
        <dbReference type="SAM" id="MobiDB-lite"/>
    </source>
</evidence>
<evidence type="ECO:0000256" key="8">
    <source>
        <dbReference type="SAM" id="Phobius"/>
    </source>
</evidence>
<keyword evidence="8" id="KW-1133">Transmembrane helix</keyword>
<dbReference type="RefSeq" id="XP_018989086.1">
    <property type="nucleotide sequence ID" value="XM_019142515.1"/>
</dbReference>
<dbReference type="InterPro" id="IPR001915">
    <property type="entry name" value="Peptidase_M48"/>
</dbReference>
<dbReference type="GO" id="GO:0046872">
    <property type="term" value="F:metal ion binding"/>
    <property type="evidence" value="ECO:0007669"/>
    <property type="project" value="UniProtKB-KW"/>
</dbReference>
<feature type="domain" description="Peptidase M48" evidence="9">
    <location>
        <begin position="253"/>
        <end position="431"/>
    </location>
</feature>
<dbReference type="CDD" id="cd07331">
    <property type="entry name" value="M48C_Oma1_like"/>
    <property type="match status" value="1"/>
</dbReference>
<evidence type="ECO:0000256" key="1">
    <source>
        <dbReference type="ARBA" id="ARBA00001947"/>
    </source>
</evidence>
<evidence type="ECO:0000313" key="11">
    <source>
        <dbReference type="Proteomes" id="UP000094065"/>
    </source>
</evidence>
<dbReference type="Pfam" id="PF01435">
    <property type="entry name" value="Peptidase_M48"/>
    <property type="match status" value="1"/>
</dbReference>
<feature type="region of interest" description="Disordered" evidence="7">
    <location>
        <begin position="453"/>
        <end position="476"/>
    </location>
</feature>
<comment type="cofactor">
    <cofactor evidence="1">
        <name>Zn(2+)</name>
        <dbReference type="ChEBI" id="CHEBI:29105"/>
    </cofactor>
</comment>
<evidence type="ECO:0000259" key="9">
    <source>
        <dbReference type="Pfam" id="PF01435"/>
    </source>
</evidence>
<dbReference type="PANTHER" id="PTHR22726">
    <property type="entry name" value="METALLOENDOPEPTIDASE OMA1"/>
    <property type="match status" value="1"/>
</dbReference>
<gene>
    <name evidence="10" type="ORF">L202_07737</name>
</gene>
<keyword evidence="8" id="KW-0812">Transmembrane</keyword>
<dbReference type="GO" id="GO:0034982">
    <property type="term" value="P:mitochondrial protein processing"/>
    <property type="evidence" value="ECO:0007669"/>
    <property type="project" value="TreeGrafter"/>
</dbReference>
<feature type="compositionally biased region" description="Basic and acidic residues" evidence="7">
    <location>
        <begin position="453"/>
        <end position="468"/>
    </location>
</feature>
<keyword evidence="3" id="KW-0479">Metal-binding</keyword>
<evidence type="ECO:0000256" key="6">
    <source>
        <dbReference type="ARBA" id="ARBA00023049"/>
    </source>
</evidence>
<evidence type="ECO:0000256" key="2">
    <source>
        <dbReference type="ARBA" id="ARBA00022670"/>
    </source>
</evidence>
<keyword evidence="11" id="KW-1185">Reference proteome</keyword>
<evidence type="ECO:0000256" key="4">
    <source>
        <dbReference type="ARBA" id="ARBA00022801"/>
    </source>
</evidence>
<reference evidence="10 11" key="1">
    <citation type="submission" date="2016-06" db="EMBL/GenBank/DDBJ databases">
        <title>Evolution of pathogenesis and genome organization in the Tremellales.</title>
        <authorList>
            <person name="Cuomo C."/>
            <person name="Litvintseva A."/>
            <person name="Heitman J."/>
            <person name="Chen Y."/>
            <person name="Sun S."/>
            <person name="Springer D."/>
            <person name="Dromer F."/>
            <person name="Young S."/>
            <person name="Zeng Q."/>
            <person name="Chapman S."/>
            <person name="Gujja S."/>
            <person name="Saif S."/>
            <person name="Birren B."/>
        </authorList>
    </citation>
    <scope>NUCLEOTIDE SEQUENCE [LARGE SCALE GENOMIC DNA]</scope>
    <source>
        <strain evidence="10 11">CBS 6039</strain>
    </source>
</reference>
<accession>A0A1E3HA47</accession>
<keyword evidence="4" id="KW-0378">Hydrolase</keyword>
<name>A0A1E3HA47_9TREE</name>
<dbReference type="GeneID" id="30159046"/>
<dbReference type="GO" id="GO:0005743">
    <property type="term" value="C:mitochondrial inner membrane"/>
    <property type="evidence" value="ECO:0007669"/>
    <property type="project" value="TreeGrafter"/>
</dbReference>
<dbReference type="Gene3D" id="3.30.2010.10">
    <property type="entry name" value="Metalloproteases ('zincins'), catalytic domain"/>
    <property type="match status" value="1"/>
</dbReference>
<dbReference type="InterPro" id="IPR051156">
    <property type="entry name" value="Mito/Outer_Membr_Metalloprot"/>
</dbReference>
<keyword evidence="2" id="KW-0645">Protease</keyword>
<dbReference type="Proteomes" id="UP000094065">
    <property type="component" value="Unassembled WGS sequence"/>
</dbReference>
<dbReference type="OrthoDB" id="7464992at2759"/>
<evidence type="ECO:0000256" key="3">
    <source>
        <dbReference type="ARBA" id="ARBA00022723"/>
    </source>
</evidence>
<feature type="transmembrane region" description="Helical" evidence="8">
    <location>
        <begin position="102"/>
        <end position="122"/>
    </location>
</feature>
<comment type="caution">
    <text evidence="10">The sequence shown here is derived from an EMBL/GenBank/DDBJ whole genome shotgun (WGS) entry which is preliminary data.</text>
</comment>
<dbReference type="GO" id="GO:0006515">
    <property type="term" value="P:protein quality control for misfolded or incompletely synthesized proteins"/>
    <property type="evidence" value="ECO:0007669"/>
    <property type="project" value="TreeGrafter"/>
</dbReference>
<dbReference type="AlphaFoldDB" id="A0A1E3HA47"/>
<keyword evidence="8" id="KW-0472">Membrane</keyword>